<reference evidence="2" key="1">
    <citation type="submission" date="2021-06" db="EMBL/GenBank/DDBJ databases">
        <title>Comparative genomics, transcriptomics and evolutionary studies reveal genomic signatures of adaptation to plant cell wall in hemibiotrophic fungi.</title>
        <authorList>
            <consortium name="DOE Joint Genome Institute"/>
            <person name="Baroncelli R."/>
            <person name="Diaz J.F."/>
            <person name="Benocci T."/>
            <person name="Peng M."/>
            <person name="Battaglia E."/>
            <person name="Haridas S."/>
            <person name="Andreopoulos W."/>
            <person name="Labutti K."/>
            <person name="Pangilinan J."/>
            <person name="Floch G.L."/>
            <person name="Makela M.R."/>
            <person name="Henrissat B."/>
            <person name="Grigoriev I.V."/>
            <person name="Crouch J.A."/>
            <person name="De Vries R.P."/>
            <person name="Sukno S.A."/>
            <person name="Thon M.R."/>
        </authorList>
    </citation>
    <scope>NUCLEOTIDE SEQUENCE</scope>
    <source>
        <strain evidence="2">MAFF235873</strain>
    </source>
</reference>
<feature type="domain" description="AB hydrolase-1" evidence="1">
    <location>
        <begin position="31"/>
        <end position="315"/>
    </location>
</feature>
<evidence type="ECO:0000259" key="1">
    <source>
        <dbReference type="Pfam" id="PF00561"/>
    </source>
</evidence>
<accession>A0AAD9HND5</accession>
<keyword evidence="3" id="KW-1185">Reference proteome</keyword>
<comment type="caution">
    <text evidence="2">The sequence shown here is derived from an EMBL/GenBank/DDBJ whole genome shotgun (WGS) entry which is preliminary data.</text>
</comment>
<dbReference type="InterPro" id="IPR050266">
    <property type="entry name" value="AB_hydrolase_sf"/>
</dbReference>
<dbReference type="InterPro" id="IPR000639">
    <property type="entry name" value="Epox_hydrolase-like"/>
</dbReference>
<dbReference type="Gene3D" id="3.40.50.1820">
    <property type="entry name" value="alpha/beta hydrolase"/>
    <property type="match status" value="1"/>
</dbReference>
<dbReference type="GO" id="GO:0016020">
    <property type="term" value="C:membrane"/>
    <property type="evidence" value="ECO:0007669"/>
    <property type="project" value="TreeGrafter"/>
</dbReference>
<evidence type="ECO:0000313" key="2">
    <source>
        <dbReference type="EMBL" id="KAK2031119.1"/>
    </source>
</evidence>
<evidence type="ECO:0000313" key="3">
    <source>
        <dbReference type="Proteomes" id="UP001232148"/>
    </source>
</evidence>
<dbReference type="InterPro" id="IPR029058">
    <property type="entry name" value="AB_hydrolase_fold"/>
</dbReference>
<proteinExistence type="predicted"/>
<dbReference type="InterPro" id="IPR000073">
    <property type="entry name" value="AB_hydrolase_1"/>
</dbReference>
<organism evidence="2 3">
    <name type="scientific">Colletotrichum zoysiae</name>
    <dbReference type="NCBI Taxonomy" id="1216348"/>
    <lineage>
        <taxon>Eukaryota</taxon>
        <taxon>Fungi</taxon>
        <taxon>Dikarya</taxon>
        <taxon>Ascomycota</taxon>
        <taxon>Pezizomycotina</taxon>
        <taxon>Sordariomycetes</taxon>
        <taxon>Hypocreomycetidae</taxon>
        <taxon>Glomerellales</taxon>
        <taxon>Glomerellaceae</taxon>
        <taxon>Colletotrichum</taxon>
        <taxon>Colletotrichum graminicola species complex</taxon>
    </lineage>
</organism>
<name>A0AAD9HND5_9PEZI</name>
<dbReference type="SUPFAM" id="SSF53474">
    <property type="entry name" value="alpha/beta-Hydrolases"/>
    <property type="match status" value="1"/>
</dbReference>
<sequence length="331" mass="37135">MDLSKLNKKTANVPRGFTYTYYTSPAKNSKPTLFLLHGWPDNARIWAGFINDYLLPQGYGIIALDDLGYGDSSRPTDEKAYACDELAADYIAILDAEGIDKVIAIGHDWGSLLAQRLYNFYPARIRGLVMVTVTYVPPSGSFHLNELNELTKKIFGYPVYEYWFFMASEEAAGIMNSNLESVYTAAFADVKTWYETTFWAPGGLRRFISEGRTLPTLPFATPDHKTDFIECYSRDGGFAGACCLFRSLVGSIFTGPEKKLPEEAKTVNVPVLYWGGAQDLASRPEMTQPSIDQGLLPDFKSIIRDGGHWACLEHPDEFGQDVMGWLQERFE</sequence>
<dbReference type="GO" id="GO:0047372">
    <property type="term" value="F:monoacylglycerol lipase activity"/>
    <property type="evidence" value="ECO:0007669"/>
    <property type="project" value="TreeGrafter"/>
</dbReference>
<dbReference type="EMBL" id="MU842844">
    <property type="protein sequence ID" value="KAK2031119.1"/>
    <property type="molecule type" value="Genomic_DNA"/>
</dbReference>
<dbReference type="PANTHER" id="PTHR43798:SF33">
    <property type="entry name" value="HYDROLASE, PUTATIVE (AFU_ORTHOLOGUE AFUA_2G14860)-RELATED"/>
    <property type="match status" value="1"/>
</dbReference>
<dbReference type="PRINTS" id="PR00412">
    <property type="entry name" value="EPOXHYDRLASE"/>
</dbReference>
<dbReference type="Proteomes" id="UP001232148">
    <property type="component" value="Unassembled WGS sequence"/>
</dbReference>
<protein>
    <submittedName>
        <fullName evidence="2">Alpha/beta-hydrolase</fullName>
    </submittedName>
</protein>
<dbReference type="AlphaFoldDB" id="A0AAD9HND5"/>
<dbReference type="GO" id="GO:0046464">
    <property type="term" value="P:acylglycerol catabolic process"/>
    <property type="evidence" value="ECO:0007669"/>
    <property type="project" value="TreeGrafter"/>
</dbReference>
<dbReference type="PANTHER" id="PTHR43798">
    <property type="entry name" value="MONOACYLGLYCEROL LIPASE"/>
    <property type="match status" value="1"/>
</dbReference>
<gene>
    <name evidence="2" type="ORF">LX32DRAFT_671914</name>
</gene>
<dbReference type="Pfam" id="PF00561">
    <property type="entry name" value="Abhydrolase_1"/>
    <property type="match status" value="1"/>
</dbReference>